<reference evidence="4" key="1">
    <citation type="submission" date="2016-10" db="EMBL/GenBank/DDBJ databases">
        <authorList>
            <person name="de Groot N.N."/>
        </authorList>
    </citation>
    <scope>NUCLEOTIDE SEQUENCE [LARGE SCALE GENOMIC DNA]</scope>
    <source>
        <strain evidence="4">DSM 24204</strain>
    </source>
</reference>
<dbReference type="InterPro" id="IPR014729">
    <property type="entry name" value="Rossmann-like_a/b/a_fold"/>
</dbReference>
<dbReference type="PANTHER" id="PTHR30336:SF4">
    <property type="entry name" value="ENVELOPE BIOGENESIS FACTOR ELYC"/>
    <property type="match status" value="1"/>
</dbReference>
<reference evidence="5" key="2">
    <citation type="submission" date="2016-10" db="EMBL/GenBank/DDBJ databases">
        <authorList>
            <person name="Varghese N."/>
            <person name="Submissions S."/>
        </authorList>
    </citation>
    <scope>NUCLEOTIDE SEQUENCE [LARGE SCALE GENOMIC DNA]</scope>
    <source>
        <strain evidence="5">DSM 24204</strain>
    </source>
</reference>
<sequence length="264" mass="29982">MSLFLKTGRIILLIIGMILVIDCSILFLFLKFNFGTVVPFLIGVIFVAHAIFWEKIQDFIAQNKWKKRVWYLLWSLFIIWLISFVIFVLALVKQINSQPPATKIQAVIILGAGVNGDKPTPTLASRLDKAVQIIHQQPTLPTIITAGGVGFGRDVSEAYVMAKYLQKQHSIPMKVINQENKSQSTEENLLFSQPILINRGIRPNTDKIAIVTNDFHTIRAKAIAQKQGYNNVITVASTTPLSIRFNAWFREYFAFISGWLLREY</sequence>
<gene>
    <name evidence="3" type="ORF">QJT92_02305</name>
    <name evidence="4" type="ORF">SAMN05444853_105111</name>
</gene>
<name>A0A1H7VU50_9PAST</name>
<evidence type="ECO:0000313" key="5">
    <source>
        <dbReference type="Proteomes" id="UP000198883"/>
    </source>
</evidence>
<feature type="transmembrane region" description="Helical" evidence="1">
    <location>
        <begin position="12"/>
        <end position="30"/>
    </location>
</feature>
<evidence type="ECO:0000313" key="4">
    <source>
        <dbReference type="EMBL" id="SEM12345.1"/>
    </source>
</evidence>
<keyword evidence="1" id="KW-1133">Transmembrane helix</keyword>
<accession>A0A1H7VU50</accession>
<reference evidence="3 6" key="3">
    <citation type="journal article" date="2023" name="Front. Microbiol.">
        <title>Phylogeography and host specificity of Pasteurellaceae pathogenic to sea-farmed fish in the north-east Atlantic.</title>
        <authorList>
            <person name="Gulla S."/>
            <person name="Colquhoun D.J."/>
            <person name="Olsen A.B."/>
            <person name="Spilsberg B."/>
            <person name="Lagesen K."/>
            <person name="Aakesson C.P."/>
            <person name="Strom S."/>
            <person name="Manji F."/>
            <person name="Birkbeck T.H."/>
            <person name="Nilsen H.K."/>
        </authorList>
    </citation>
    <scope>NUCLEOTIDE SEQUENCE [LARGE SCALE GENOMIC DNA]</scope>
    <source>
        <strain evidence="3 6">VIO11850</strain>
    </source>
</reference>
<feature type="transmembrane region" description="Helical" evidence="1">
    <location>
        <begin position="69"/>
        <end position="92"/>
    </location>
</feature>
<keyword evidence="1" id="KW-0812">Transmembrane</keyword>
<dbReference type="OrthoDB" id="9782395at2"/>
<dbReference type="EMBL" id="FOBN01000005">
    <property type="protein sequence ID" value="SEM12345.1"/>
    <property type="molecule type" value="Genomic_DNA"/>
</dbReference>
<evidence type="ECO:0000313" key="3">
    <source>
        <dbReference type="EMBL" id="MDP8084767.1"/>
    </source>
</evidence>
<keyword evidence="1" id="KW-0472">Membrane</keyword>
<dbReference type="STRING" id="97481.SAMN05444853_105111"/>
<proteinExistence type="predicted"/>
<dbReference type="GeneID" id="83544471"/>
<dbReference type="AlphaFoldDB" id="A0A1H7VU50"/>
<dbReference type="Gene3D" id="3.40.50.620">
    <property type="entry name" value="HUPs"/>
    <property type="match status" value="1"/>
</dbReference>
<dbReference type="CDD" id="cd06259">
    <property type="entry name" value="YdcF-like"/>
    <property type="match status" value="1"/>
</dbReference>
<protein>
    <submittedName>
        <fullName evidence="3">ElyC/SanA/YdcF family protein</fullName>
    </submittedName>
    <submittedName>
        <fullName evidence="4">Uncharacterized SAM-binding protein YcdF, DUF218 family</fullName>
    </submittedName>
</protein>
<dbReference type="Pfam" id="PF02698">
    <property type="entry name" value="DUF218"/>
    <property type="match status" value="1"/>
</dbReference>
<organism evidence="4 5">
    <name type="scientific">Phocoenobacter skyensis</name>
    <dbReference type="NCBI Taxonomy" id="97481"/>
    <lineage>
        <taxon>Bacteria</taxon>
        <taxon>Pseudomonadati</taxon>
        <taxon>Pseudomonadota</taxon>
        <taxon>Gammaproteobacteria</taxon>
        <taxon>Pasteurellales</taxon>
        <taxon>Pasteurellaceae</taxon>
        <taxon>Phocoenobacter</taxon>
    </lineage>
</organism>
<evidence type="ECO:0000256" key="1">
    <source>
        <dbReference type="SAM" id="Phobius"/>
    </source>
</evidence>
<dbReference type="InterPro" id="IPR051599">
    <property type="entry name" value="Cell_Envelope_Assoc"/>
</dbReference>
<evidence type="ECO:0000313" key="6">
    <source>
        <dbReference type="Proteomes" id="UP001224812"/>
    </source>
</evidence>
<keyword evidence="6" id="KW-1185">Reference proteome</keyword>
<dbReference type="GO" id="GO:0043164">
    <property type="term" value="P:Gram-negative-bacterium-type cell wall biogenesis"/>
    <property type="evidence" value="ECO:0007669"/>
    <property type="project" value="TreeGrafter"/>
</dbReference>
<feature type="domain" description="DUF218" evidence="2">
    <location>
        <begin position="105"/>
        <end position="253"/>
    </location>
</feature>
<dbReference type="Proteomes" id="UP000198883">
    <property type="component" value="Unassembled WGS sequence"/>
</dbReference>
<dbReference type="GO" id="GO:0005886">
    <property type="term" value="C:plasma membrane"/>
    <property type="evidence" value="ECO:0007669"/>
    <property type="project" value="TreeGrafter"/>
</dbReference>
<evidence type="ECO:0000259" key="2">
    <source>
        <dbReference type="Pfam" id="PF02698"/>
    </source>
</evidence>
<dbReference type="RefSeq" id="WP_090921015.1">
    <property type="nucleotide sequence ID" value="NZ_CP016180.1"/>
</dbReference>
<dbReference type="InterPro" id="IPR003848">
    <property type="entry name" value="DUF218"/>
</dbReference>
<feature type="transmembrane region" description="Helical" evidence="1">
    <location>
        <begin position="36"/>
        <end position="53"/>
    </location>
</feature>
<dbReference type="Proteomes" id="UP001224812">
    <property type="component" value="Unassembled WGS sequence"/>
</dbReference>
<dbReference type="PANTHER" id="PTHR30336">
    <property type="entry name" value="INNER MEMBRANE PROTEIN, PROBABLE PERMEASE"/>
    <property type="match status" value="1"/>
</dbReference>
<dbReference type="GO" id="GO:0000270">
    <property type="term" value="P:peptidoglycan metabolic process"/>
    <property type="evidence" value="ECO:0007669"/>
    <property type="project" value="TreeGrafter"/>
</dbReference>
<dbReference type="EMBL" id="JASAVS010000003">
    <property type="protein sequence ID" value="MDP8084767.1"/>
    <property type="molecule type" value="Genomic_DNA"/>
</dbReference>